<accession>A0A0G3M6T9</accession>
<dbReference type="RefSeq" id="WP_053328480.1">
    <property type="nucleotide sequence ID" value="NZ_CP009928.1"/>
</dbReference>
<dbReference type="InterPro" id="IPR000182">
    <property type="entry name" value="GNAT_dom"/>
</dbReference>
<dbReference type="PATRIC" id="fig|1324352.5.peg.3077"/>
<gene>
    <name evidence="2" type="ORF">OK18_14765</name>
</gene>
<sequence>MKYQIKTINELTEKEIEHILQLWNISAWNGMKSAYFQSFFKDSEFHFLLDSHKEITAAIRLNFDFALEISGKTYSFAEAVGLVSAHERKGYGTGLVQVFKENVTQRRLETIGFCHTGLRPFYQKCNIEILYDKARAIKEKAGSGWISSEDDDILIFNVSKERKEQLGKLSTQNNAYLISKE</sequence>
<evidence type="ECO:0000313" key="2">
    <source>
        <dbReference type="EMBL" id="AKK73698.1"/>
    </source>
</evidence>
<dbReference type="InterPro" id="IPR016181">
    <property type="entry name" value="Acyl_CoA_acyltransferase"/>
</dbReference>
<reference evidence="2 3" key="1">
    <citation type="submission" date="2014-11" db="EMBL/GenBank/DDBJ databases">
        <authorList>
            <person name="Park G.-S."/>
            <person name="Hong S.-J."/>
            <person name="Jung B.K."/>
            <person name="Khan A.R."/>
            <person name="Kwak Y."/>
            <person name="Shin J.-H."/>
        </authorList>
    </citation>
    <scope>NUCLEOTIDE SEQUENCE [LARGE SCALE GENOMIC DNA]</scope>
    <source>
        <strain evidence="2 3">DSM 27622</strain>
    </source>
</reference>
<dbReference type="EMBL" id="CP009928">
    <property type="protein sequence ID" value="AKK73698.1"/>
    <property type="molecule type" value="Genomic_DNA"/>
</dbReference>
<dbReference type="Gene3D" id="3.40.630.30">
    <property type="match status" value="1"/>
</dbReference>
<dbReference type="OrthoDB" id="768656at2"/>
<dbReference type="SUPFAM" id="SSF55729">
    <property type="entry name" value="Acyl-CoA N-acyltransferases (Nat)"/>
    <property type="match status" value="1"/>
</dbReference>
<dbReference type="PROSITE" id="PS51186">
    <property type="entry name" value="GNAT"/>
    <property type="match status" value="1"/>
</dbReference>
<proteinExistence type="predicted"/>
<feature type="domain" description="N-acetyltransferase" evidence="1">
    <location>
        <begin position="6"/>
        <end position="181"/>
    </location>
</feature>
<dbReference type="KEGG" id="cgn:OK18_14765"/>
<organism evidence="2 3">
    <name type="scientific">Chryseobacterium gallinarum</name>
    <dbReference type="NCBI Taxonomy" id="1324352"/>
    <lineage>
        <taxon>Bacteria</taxon>
        <taxon>Pseudomonadati</taxon>
        <taxon>Bacteroidota</taxon>
        <taxon>Flavobacteriia</taxon>
        <taxon>Flavobacteriales</taxon>
        <taxon>Weeksellaceae</taxon>
        <taxon>Chryseobacterium group</taxon>
        <taxon>Chryseobacterium</taxon>
    </lineage>
</organism>
<name>A0A0G3M6T9_CHRGL</name>
<dbReference type="AlphaFoldDB" id="A0A0G3M6T9"/>
<dbReference type="Proteomes" id="UP000035213">
    <property type="component" value="Chromosome"/>
</dbReference>
<evidence type="ECO:0000259" key="1">
    <source>
        <dbReference type="PROSITE" id="PS51186"/>
    </source>
</evidence>
<dbReference type="GO" id="GO:0016747">
    <property type="term" value="F:acyltransferase activity, transferring groups other than amino-acyl groups"/>
    <property type="evidence" value="ECO:0007669"/>
    <property type="project" value="InterPro"/>
</dbReference>
<protein>
    <recommendedName>
        <fullName evidence="1">N-acetyltransferase domain-containing protein</fullName>
    </recommendedName>
</protein>
<evidence type="ECO:0000313" key="3">
    <source>
        <dbReference type="Proteomes" id="UP000035213"/>
    </source>
</evidence>
<dbReference type="Pfam" id="PF00583">
    <property type="entry name" value="Acetyltransf_1"/>
    <property type="match status" value="1"/>
</dbReference>
<dbReference type="STRING" id="1324352.OK18_14765"/>